<dbReference type="Proteomes" id="UP001165085">
    <property type="component" value="Unassembled WGS sequence"/>
</dbReference>
<organism evidence="1 2">
    <name type="scientific">Triparma strigata</name>
    <dbReference type="NCBI Taxonomy" id="1606541"/>
    <lineage>
        <taxon>Eukaryota</taxon>
        <taxon>Sar</taxon>
        <taxon>Stramenopiles</taxon>
        <taxon>Ochrophyta</taxon>
        <taxon>Bolidophyceae</taxon>
        <taxon>Parmales</taxon>
        <taxon>Triparmaceae</taxon>
        <taxon>Triparma</taxon>
    </lineage>
</organism>
<comment type="caution">
    <text evidence="1">The sequence shown here is derived from an EMBL/GenBank/DDBJ whole genome shotgun (WGS) entry which is preliminary data.</text>
</comment>
<dbReference type="OrthoDB" id="204882at2759"/>
<protein>
    <submittedName>
        <fullName evidence="1">Uncharacterized protein</fullName>
    </submittedName>
</protein>
<evidence type="ECO:0000313" key="2">
    <source>
        <dbReference type="Proteomes" id="UP001165085"/>
    </source>
</evidence>
<dbReference type="AlphaFoldDB" id="A0A9W7B1D0"/>
<proteinExistence type="predicted"/>
<accession>A0A9W7B1D0</accession>
<sequence length="110" mass="12380">MSSQALQISLKKLLTLLEHSPSSSQTLTPYLINLYTSSPSLLPSLQTYTRLLTDVKHRRELQLIDTGAENKLDGREMTRRSAARSGFQMPEVYGEVGVVMKKGEEKVEKK</sequence>
<reference evidence="2" key="1">
    <citation type="journal article" date="2023" name="Commun. Biol.">
        <title>Genome analysis of Parmales, the sister group of diatoms, reveals the evolutionary specialization of diatoms from phago-mixotrophs to photoautotrophs.</title>
        <authorList>
            <person name="Ban H."/>
            <person name="Sato S."/>
            <person name="Yoshikawa S."/>
            <person name="Yamada K."/>
            <person name="Nakamura Y."/>
            <person name="Ichinomiya M."/>
            <person name="Sato N."/>
            <person name="Blanc-Mathieu R."/>
            <person name="Endo H."/>
            <person name="Kuwata A."/>
            <person name="Ogata H."/>
        </authorList>
    </citation>
    <scope>NUCLEOTIDE SEQUENCE [LARGE SCALE GENOMIC DNA]</scope>
    <source>
        <strain evidence="2">NIES 3701</strain>
    </source>
</reference>
<name>A0A9W7B1D0_9STRA</name>
<evidence type="ECO:0000313" key="1">
    <source>
        <dbReference type="EMBL" id="GMH82107.1"/>
    </source>
</evidence>
<keyword evidence="2" id="KW-1185">Reference proteome</keyword>
<dbReference type="EMBL" id="BRXY01000265">
    <property type="protein sequence ID" value="GMH82107.1"/>
    <property type="molecule type" value="Genomic_DNA"/>
</dbReference>
<gene>
    <name evidence="1" type="ORF">TrST_g9747</name>
</gene>